<dbReference type="EMBL" id="UZAH01008576">
    <property type="protein sequence ID" value="VDO34396.1"/>
    <property type="molecule type" value="Genomic_DNA"/>
</dbReference>
<accession>A0A3P7UIB6</accession>
<dbReference type="WBParaSite" id="HPBE_0000339201-mRNA-1">
    <property type="protein sequence ID" value="HPBE_0000339201-mRNA-1"/>
    <property type="gene ID" value="HPBE_0000339201"/>
</dbReference>
<evidence type="ECO:0000256" key="1">
    <source>
        <dbReference type="SAM" id="MobiDB-lite"/>
    </source>
</evidence>
<name>A0A183FB50_HELPZ</name>
<dbReference type="Proteomes" id="UP000050761">
    <property type="component" value="Unassembled WGS sequence"/>
</dbReference>
<accession>A0A183FB50</accession>
<feature type="region of interest" description="Disordered" evidence="1">
    <location>
        <begin position="1"/>
        <end position="60"/>
    </location>
</feature>
<evidence type="ECO:0000313" key="2">
    <source>
        <dbReference type="EMBL" id="VDO34396.1"/>
    </source>
</evidence>
<evidence type="ECO:0000313" key="4">
    <source>
        <dbReference type="WBParaSite" id="HPBE_0000339201-mRNA-1"/>
    </source>
</evidence>
<organism evidence="3 4">
    <name type="scientific">Heligmosomoides polygyrus</name>
    <name type="common">Parasitic roundworm</name>
    <dbReference type="NCBI Taxonomy" id="6339"/>
    <lineage>
        <taxon>Eukaryota</taxon>
        <taxon>Metazoa</taxon>
        <taxon>Ecdysozoa</taxon>
        <taxon>Nematoda</taxon>
        <taxon>Chromadorea</taxon>
        <taxon>Rhabditida</taxon>
        <taxon>Rhabditina</taxon>
        <taxon>Rhabditomorpha</taxon>
        <taxon>Strongyloidea</taxon>
        <taxon>Heligmosomidae</taxon>
        <taxon>Heligmosomoides</taxon>
    </lineage>
</organism>
<feature type="compositionally biased region" description="Basic and acidic residues" evidence="1">
    <location>
        <begin position="48"/>
        <end position="59"/>
    </location>
</feature>
<feature type="compositionally biased region" description="Low complexity" evidence="1">
    <location>
        <begin position="30"/>
        <end position="42"/>
    </location>
</feature>
<protein>
    <submittedName>
        <fullName evidence="2 4">Uncharacterized protein</fullName>
    </submittedName>
</protein>
<evidence type="ECO:0000313" key="3">
    <source>
        <dbReference type="Proteomes" id="UP000050761"/>
    </source>
</evidence>
<sequence>MPSFKLKHSLNMPSPEQPAPSPASKKKKSPSPASSDIPAAAPIKRRKQDFASDDSHVTEESLTAKLDNFSKKIVEQLEDVKTVVTIHTDEIEQEVRSL</sequence>
<proteinExistence type="predicted"/>
<dbReference type="AlphaFoldDB" id="A0A183FB50"/>
<reference evidence="2 3" key="1">
    <citation type="submission" date="2018-11" db="EMBL/GenBank/DDBJ databases">
        <authorList>
            <consortium name="Pathogen Informatics"/>
        </authorList>
    </citation>
    <scope>NUCLEOTIDE SEQUENCE [LARGE SCALE GENOMIC DNA]</scope>
</reference>
<gene>
    <name evidence="2" type="ORF">HPBE_LOCUS3393</name>
</gene>
<keyword evidence="3" id="KW-1185">Reference proteome</keyword>
<reference evidence="4" key="2">
    <citation type="submission" date="2019-09" db="UniProtKB">
        <authorList>
            <consortium name="WormBaseParasite"/>
        </authorList>
    </citation>
    <scope>IDENTIFICATION</scope>
</reference>